<dbReference type="PATRIC" id="fig|1526658.3.peg.5093"/>
<evidence type="ECO:0000313" key="2">
    <source>
        <dbReference type="Proteomes" id="UP000037822"/>
    </source>
</evidence>
<proteinExistence type="predicted"/>
<sequence length="108" mass="11440">MSIGIAVRDGSVYLPAPVVETYLQGVAAVVVLIRDQTLMVLPVHHATAGGCLLKQRNAAGDRVAQAHDVFQAHGLLAMAVSDLPVHWNSEMCALCAPIPGELAKLVYK</sequence>
<dbReference type="OrthoDB" id="8081572at2"/>
<reference evidence="1 2" key="1">
    <citation type="submission" date="2015-07" db="EMBL/GenBank/DDBJ databases">
        <title>Whole genome sequencing of Bosea vaviloviae isolated from cave pool.</title>
        <authorList>
            <person name="Tan N.E.H."/>
            <person name="Lee Y.P."/>
            <person name="Gan H.M."/>
            <person name="Barton H."/>
            <person name="Savka M.A."/>
        </authorList>
    </citation>
    <scope>NUCLEOTIDE SEQUENCE [LARGE SCALE GENOMIC DNA]</scope>
    <source>
        <strain evidence="1 2">SD260</strain>
    </source>
</reference>
<comment type="caution">
    <text evidence="1">The sequence shown here is derived from an EMBL/GenBank/DDBJ whole genome shotgun (WGS) entry which is preliminary data.</text>
</comment>
<accession>A0A0N1F870</accession>
<dbReference type="EMBL" id="LGSZ01000009">
    <property type="protein sequence ID" value="KPH82950.1"/>
    <property type="molecule type" value="Genomic_DNA"/>
</dbReference>
<dbReference type="RefSeq" id="WP_054207159.1">
    <property type="nucleotide sequence ID" value="NZ_LGSZ01000009.1"/>
</dbReference>
<gene>
    <name evidence="1" type="ORF">AE618_00840</name>
</gene>
<dbReference type="Proteomes" id="UP000037822">
    <property type="component" value="Unassembled WGS sequence"/>
</dbReference>
<evidence type="ECO:0000313" key="1">
    <source>
        <dbReference type="EMBL" id="KPH82950.1"/>
    </source>
</evidence>
<protein>
    <submittedName>
        <fullName evidence="1">Uncharacterized protein</fullName>
    </submittedName>
</protein>
<dbReference type="AlphaFoldDB" id="A0A0N1F870"/>
<organism evidence="1 2">
    <name type="scientific">Bosea vaviloviae</name>
    <dbReference type="NCBI Taxonomy" id="1526658"/>
    <lineage>
        <taxon>Bacteria</taxon>
        <taxon>Pseudomonadati</taxon>
        <taxon>Pseudomonadota</taxon>
        <taxon>Alphaproteobacteria</taxon>
        <taxon>Hyphomicrobiales</taxon>
        <taxon>Boseaceae</taxon>
        <taxon>Bosea</taxon>
    </lineage>
</organism>
<name>A0A0N1F870_9HYPH</name>
<keyword evidence="2" id="KW-1185">Reference proteome</keyword>